<feature type="non-terminal residue" evidence="1">
    <location>
        <position position="1"/>
    </location>
</feature>
<dbReference type="EMBL" id="LAZR01047165">
    <property type="protein sequence ID" value="KKK94855.1"/>
    <property type="molecule type" value="Genomic_DNA"/>
</dbReference>
<dbReference type="AlphaFoldDB" id="A0A0F9A9M7"/>
<proteinExistence type="predicted"/>
<evidence type="ECO:0000313" key="1">
    <source>
        <dbReference type="EMBL" id="KKK94855.1"/>
    </source>
</evidence>
<sequence length="135" mass="15370">PTAPKDIERFPAYWSSREESEDTWLRVMLDAVANLSINFFMWEQHAWDRLVLWLSHENNDFYSLDLTLWGGSVRVVICMSPTADETYSVEAVAPTAAEAICIAVTRALASPEQLKEFGLEMRKPAGNKMPNFTKE</sequence>
<organism evidence="1">
    <name type="scientific">marine sediment metagenome</name>
    <dbReference type="NCBI Taxonomy" id="412755"/>
    <lineage>
        <taxon>unclassified sequences</taxon>
        <taxon>metagenomes</taxon>
        <taxon>ecological metagenomes</taxon>
    </lineage>
</organism>
<comment type="caution">
    <text evidence="1">The sequence shown here is derived from an EMBL/GenBank/DDBJ whole genome shotgun (WGS) entry which is preliminary data.</text>
</comment>
<accession>A0A0F9A9M7</accession>
<gene>
    <name evidence="1" type="ORF">LCGC14_2678630</name>
</gene>
<reference evidence="1" key="1">
    <citation type="journal article" date="2015" name="Nature">
        <title>Complex archaea that bridge the gap between prokaryotes and eukaryotes.</title>
        <authorList>
            <person name="Spang A."/>
            <person name="Saw J.H."/>
            <person name="Jorgensen S.L."/>
            <person name="Zaremba-Niedzwiedzka K."/>
            <person name="Martijn J."/>
            <person name="Lind A.E."/>
            <person name="van Eijk R."/>
            <person name="Schleper C."/>
            <person name="Guy L."/>
            <person name="Ettema T.J."/>
        </authorList>
    </citation>
    <scope>NUCLEOTIDE SEQUENCE</scope>
</reference>
<name>A0A0F9A9M7_9ZZZZ</name>
<protein>
    <submittedName>
        <fullName evidence="1">Uncharacterized protein</fullName>
    </submittedName>
</protein>